<accession>A0AAV4RJ17</accession>
<proteinExistence type="predicted"/>
<protein>
    <submittedName>
        <fullName evidence="2">Uncharacterized protein</fullName>
    </submittedName>
</protein>
<sequence length="95" mass="11069">MRKLSLNWFRSLSYSPPDANRPEGATAKNNNADYTRMRHYSTIPEDRRSETAKKNSEMHVRSLGVKDVRNALIHYFILAKAKNMTIPNPFLKELF</sequence>
<dbReference type="AlphaFoldDB" id="A0AAV4RJ17"/>
<name>A0AAV4RJ17_CAEEX</name>
<feature type="region of interest" description="Disordered" evidence="1">
    <location>
        <begin position="14"/>
        <end position="35"/>
    </location>
</feature>
<organism evidence="2 3">
    <name type="scientific">Caerostris extrusa</name>
    <name type="common">Bark spider</name>
    <name type="synonym">Caerostris bankana</name>
    <dbReference type="NCBI Taxonomy" id="172846"/>
    <lineage>
        <taxon>Eukaryota</taxon>
        <taxon>Metazoa</taxon>
        <taxon>Ecdysozoa</taxon>
        <taxon>Arthropoda</taxon>
        <taxon>Chelicerata</taxon>
        <taxon>Arachnida</taxon>
        <taxon>Araneae</taxon>
        <taxon>Araneomorphae</taxon>
        <taxon>Entelegynae</taxon>
        <taxon>Araneoidea</taxon>
        <taxon>Araneidae</taxon>
        <taxon>Caerostris</taxon>
    </lineage>
</organism>
<evidence type="ECO:0000313" key="3">
    <source>
        <dbReference type="Proteomes" id="UP001054945"/>
    </source>
</evidence>
<evidence type="ECO:0000256" key="1">
    <source>
        <dbReference type="SAM" id="MobiDB-lite"/>
    </source>
</evidence>
<comment type="caution">
    <text evidence="2">The sequence shown here is derived from an EMBL/GenBank/DDBJ whole genome shotgun (WGS) entry which is preliminary data.</text>
</comment>
<evidence type="ECO:0000313" key="2">
    <source>
        <dbReference type="EMBL" id="GIY20306.1"/>
    </source>
</evidence>
<dbReference type="EMBL" id="BPLR01007866">
    <property type="protein sequence ID" value="GIY20306.1"/>
    <property type="molecule type" value="Genomic_DNA"/>
</dbReference>
<dbReference type="Proteomes" id="UP001054945">
    <property type="component" value="Unassembled WGS sequence"/>
</dbReference>
<gene>
    <name evidence="2" type="ORF">CEXT_92481</name>
</gene>
<keyword evidence="3" id="KW-1185">Reference proteome</keyword>
<reference evidence="2 3" key="1">
    <citation type="submission" date="2021-06" db="EMBL/GenBank/DDBJ databases">
        <title>Caerostris extrusa draft genome.</title>
        <authorList>
            <person name="Kono N."/>
            <person name="Arakawa K."/>
        </authorList>
    </citation>
    <scope>NUCLEOTIDE SEQUENCE [LARGE SCALE GENOMIC DNA]</scope>
</reference>